<name>A0A0E9SWQ9_ANGAN</name>
<protein>
    <submittedName>
        <fullName evidence="1">Uncharacterized protein</fullName>
    </submittedName>
</protein>
<evidence type="ECO:0000313" key="1">
    <source>
        <dbReference type="EMBL" id="JAH44968.1"/>
    </source>
</evidence>
<sequence length="36" mass="4343">MADLIAYTFSYQINVVLHYFLSKEGKKIQRNQTFFK</sequence>
<reference evidence="1" key="2">
    <citation type="journal article" date="2015" name="Fish Shellfish Immunol.">
        <title>Early steps in the European eel (Anguilla anguilla)-Vibrio vulnificus interaction in the gills: Role of the RtxA13 toxin.</title>
        <authorList>
            <person name="Callol A."/>
            <person name="Pajuelo D."/>
            <person name="Ebbesson L."/>
            <person name="Teles M."/>
            <person name="MacKenzie S."/>
            <person name="Amaro C."/>
        </authorList>
    </citation>
    <scope>NUCLEOTIDE SEQUENCE</scope>
</reference>
<reference evidence="1" key="1">
    <citation type="submission" date="2014-11" db="EMBL/GenBank/DDBJ databases">
        <authorList>
            <person name="Amaro Gonzalez C."/>
        </authorList>
    </citation>
    <scope>NUCLEOTIDE SEQUENCE</scope>
</reference>
<accession>A0A0E9SWQ9</accession>
<dbReference type="AlphaFoldDB" id="A0A0E9SWQ9"/>
<organism evidence="1">
    <name type="scientific">Anguilla anguilla</name>
    <name type="common">European freshwater eel</name>
    <name type="synonym">Muraena anguilla</name>
    <dbReference type="NCBI Taxonomy" id="7936"/>
    <lineage>
        <taxon>Eukaryota</taxon>
        <taxon>Metazoa</taxon>
        <taxon>Chordata</taxon>
        <taxon>Craniata</taxon>
        <taxon>Vertebrata</taxon>
        <taxon>Euteleostomi</taxon>
        <taxon>Actinopterygii</taxon>
        <taxon>Neopterygii</taxon>
        <taxon>Teleostei</taxon>
        <taxon>Anguilliformes</taxon>
        <taxon>Anguillidae</taxon>
        <taxon>Anguilla</taxon>
    </lineage>
</organism>
<proteinExistence type="predicted"/>
<dbReference type="EMBL" id="GBXM01063609">
    <property type="protein sequence ID" value="JAH44968.1"/>
    <property type="molecule type" value="Transcribed_RNA"/>
</dbReference>